<protein>
    <submittedName>
        <fullName evidence="1">Uncharacterized protein</fullName>
    </submittedName>
</protein>
<dbReference type="AlphaFoldDB" id="A0A917XTF3"/>
<accession>A0A917XTF3</accession>
<dbReference type="Proteomes" id="UP000600365">
    <property type="component" value="Unassembled WGS sequence"/>
</dbReference>
<keyword evidence="2" id="KW-1185">Reference proteome</keyword>
<gene>
    <name evidence="1" type="ORF">GCM10011579_009410</name>
</gene>
<reference evidence="1 2" key="1">
    <citation type="journal article" date="2014" name="Int. J. Syst. Evol. Microbiol.">
        <title>Complete genome sequence of Corynebacterium casei LMG S-19264T (=DSM 44701T), isolated from a smear-ripened cheese.</title>
        <authorList>
            <consortium name="US DOE Joint Genome Institute (JGI-PGF)"/>
            <person name="Walter F."/>
            <person name="Albersmeier A."/>
            <person name="Kalinowski J."/>
            <person name="Ruckert C."/>
        </authorList>
    </citation>
    <scope>NUCLEOTIDE SEQUENCE [LARGE SCALE GENOMIC DNA]</scope>
    <source>
        <strain evidence="1 2">CGMCC 4.7111</strain>
    </source>
</reference>
<organism evidence="1 2">
    <name type="scientific">Streptomyces albiflavescens</name>
    <dbReference type="NCBI Taxonomy" id="1623582"/>
    <lineage>
        <taxon>Bacteria</taxon>
        <taxon>Bacillati</taxon>
        <taxon>Actinomycetota</taxon>
        <taxon>Actinomycetes</taxon>
        <taxon>Kitasatosporales</taxon>
        <taxon>Streptomycetaceae</taxon>
        <taxon>Streptomyces</taxon>
    </lineage>
</organism>
<evidence type="ECO:0000313" key="2">
    <source>
        <dbReference type="Proteomes" id="UP000600365"/>
    </source>
</evidence>
<proteinExistence type="predicted"/>
<comment type="caution">
    <text evidence="1">The sequence shown here is derived from an EMBL/GenBank/DDBJ whole genome shotgun (WGS) entry which is preliminary data.</text>
</comment>
<evidence type="ECO:0000313" key="1">
    <source>
        <dbReference type="EMBL" id="GGN52397.1"/>
    </source>
</evidence>
<sequence>MFTFTPACVGLVSGSPCVRHAVFALGVLGPARVEATPDGDGGSDALGFTRAGLCPDPSIVGAAANLLEAGEDDTDD</sequence>
<name>A0A917XTF3_9ACTN</name>
<dbReference type="EMBL" id="BMMM01000001">
    <property type="protein sequence ID" value="GGN52397.1"/>
    <property type="molecule type" value="Genomic_DNA"/>
</dbReference>